<keyword evidence="5" id="KW-0560">Oxidoreductase</keyword>
<feature type="domain" description="Isopenicillin N synthase-like Fe(2+) 2OG dioxygenase" evidence="4">
    <location>
        <begin position="44"/>
        <end position="76"/>
    </location>
</feature>
<evidence type="ECO:0000256" key="1">
    <source>
        <dbReference type="ARBA" id="ARBA00022723"/>
    </source>
</evidence>
<accession>A0A6A4R775</accession>
<evidence type="ECO:0000256" key="3">
    <source>
        <dbReference type="ARBA" id="ARBA00023004"/>
    </source>
</evidence>
<dbReference type="GO" id="GO:0051213">
    <property type="term" value="F:dioxygenase activity"/>
    <property type="evidence" value="ECO:0007669"/>
    <property type="project" value="UniProtKB-KW"/>
</dbReference>
<dbReference type="InterPro" id="IPR050295">
    <property type="entry name" value="Plant_2OG-oxidoreductases"/>
</dbReference>
<dbReference type="Pfam" id="PF03171">
    <property type="entry name" value="2OG-FeII_Oxy"/>
    <property type="match status" value="1"/>
</dbReference>
<dbReference type="Proteomes" id="UP000447434">
    <property type="component" value="Chromosome 1"/>
</dbReference>
<evidence type="ECO:0000313" key="6">
    <source>
        <dbReference type="Proteomes" id="UP000447434"/>
    </source>
</evidence>
<dbReference type="GO" id="GO:0031418">
    <property type="term" value="F:L-ascorbic acid binding"/>
    <property type="evidence" value="ECO:0007669"/>
    <property type="project" value="UniProtKB-KW"/>
</dbReference>
<organism evidence="5 6">
    <name type="scientific">Lupinus albus</name>
    <name type="common">White lupine</name>
    <name type="synonym">Lupinus termis</name>
    <dbReference type="NCBI Taxonomy" id="3870"/>
    <lineage>
        <taxon>Eukaryota</taxon>
        <taxon>Viridiplantae</taxon>
        <taxon>Streptophyta</taxon>
        <taxon>Embryophyta</taxon>
        <taxon>Tracheophyta</taxon>
        <taxon>Spermatophyta</taxon>
        <taxon>Magnoliopsida</taxon>
        <taxon>eudicotyledons</taxon>
        <taxon>Gunneridae</taxon>
        <taxon>Pentapetalae</taxon>
        <taxon>rosids</taxon>
        <taxon>fabids</taxon>
        <taxon>Fabales</taxon>
        <taxon>Fabaceae</taxon>
        <taxon>Papilionoideae</taxon>
        <taxon>50 kb inversion clade</taxon>
        <taxon>genistoids sensu lato</taxon>
        <taxon>core genistoids</taxon>
        <taxon>Genisteae</taxon>
        <taxon>Lupinus</taxon>
    </lineage>
</organism>
<sequence>MNREKMSRWSEEVIKLGIEVMTTLIEIVGINTSNLTQKIENGMQVVAINCYPSCTQCDLALGLPPHSDYSCLTILL</sequence>
<protein>
    <submittedName>
        <fullName evidence="5">Putative flavanone 3-dioxygenase</fullName>
    </submittedName>
</protein>
<dbReference type="InterPro" id="IPR044861">
    <property type="entry name" value="IPNS-like_FE2OG_OXY"/>
</dbReference>
<dbReference type="InterPro" id="IPR027443">
    <property type="entry name" value="IPNS-like_sf"/>
</dbReference>
<evidence type="ECO:0000256" key="2">
    <source>
        <dbReference type="ARBA" id="ARBA00022896"/>
    </source>
</evidence>
<dbReference type="OrthoDB" id="627829at2759"/>
<dbReference type="Gene3D" id="2.60.120.330">
    <property type="entry name" value="B-lactam Antibiotic, Isopenicillin N Synthase, Chain"/>
    <property type="match status" value="1"/>
</dbReference>
<keyword evidence="6" id="KW-1185">Reference proteome</keyword>
<reference evidence="6" key="1">
    <citation type="journal article" date="2020" name="Nat. Commun.">
        <title>Genome sequence of the cluster root forming white lupin.</title>
        <authorList>
            <person name="Hufnagel B."/>
            <person name="Marques A."/>
            <person name="Soriano A."/>
            <person name="Marques L."/>
            <person name="Divol F."/>
            <person name="Doumas P."/>
            <person name="Sallet E."/>
            <person name="Mancinotti D."/>
            <person name="Carrere S."/>
            <person name="Marande W."/>
            <person name="Arribat S."/>
            <person name="Keller J."/>
            <person name="Huneau C."/>
            <person name="Blein T."/>
            <person name="Aime D."/>
            <person name="Laguerre M."/>
            <person name="Taylor J."/>
            <person name="Schubert V."/>
            <person name="Nelson M."/>
            <person name="Geu-Flores F."/>
            <person name="Crespi M."/>
            <person name="Gallardo-Guerrero K."/>
            <person name="Delaux P.-M."/>
            <person name="Salse J."/>
            <person name="Berges H."/>
            <person name="Guyot R."/>
            <person name="Gouzy J."/>
            <person name="Peret B."/>
        </authorList>
    </citation>
    <scope>NUCLEOTIDE SEQUENCE [LARGE SCALE GENOMIC DNA]</scope>
    <source>
        <strain evidence="6">cv. Amiga</strain>
    </source>
</reference>
<comment type="caution">
    <text evidence="5">The sequence shown here is derived from an EMBL/GenBank/DDBJ whole genome shotgun (WGS) entry which is preliminary data.</text>
</comment>
<dbReference type="EMBL" id="WOCE01000001">
    <property type="protein sequence ID" value="KAE9621164.1"/>
    <property type="molecule type" value="Genomic_DNA"/>
</dbReference>
<evidence type="ECO:0000259" key="4">
    <source>
        <dbReference type="Pfam" id="PF03171"/>
    </source>
</evidence>
<keyword evidence="1" id="KW-0479">Metal-binding</keyword>
<proteinExistence type="predicted"/>
<gene>
    <name evidence="5" type="ORF">Lalb_Chr01g0010611</name>
</gene>
<dbReference type="AlphaFoldDB" id="A0A6A4R775"/>
<keyword evidence="2" id="KW-0847">Vitamin C</keyword>
<keyword evidence="3" id="KW-0408">Iron</keyword>
<name>A0A6A4R775_LUPAL</name>
<dbReference type="SUPFAM" id="SSF51197">
    <property type="entry name" value="Clavaminate synthase-like"/>
    <property type="match status" value="1"/>
</dbReference>
<keyword evidence="5" id="KW-0223">Dioxygenase</keyword>
<evidence type="ECO:0000313" key="5">
    <source>
        <dbReference type="EMBL" id="KAE9621164.1"/>
    </source>
</evidence>
<dbReference type="GO" id="GO:0046872">
    <property type="term" value="F:metal ion binding"/>
    <property type="evidence" value="ECO:0007669"/>
    <property type="project" value="UniProtKB-KW"/>
</dbReference>
<dbReference type="PANTHER" id="PTHR47991">
    <property type="entry name" value="OXOGLUTARATE/IRON-DEPENDENT DIOXYGENASE"/>
    <property type="match status" value="1"/>
</dbReference>